<dbReference type="AlphaFoldDB" id="A0A844Y0I0"/>
<feature type="domain" description="Glycosyl transferase family 1" evidence="1">
    <location>
        <begin position="227"/>
        <end position="367"/>
    </location>
</feature>
<dbReference type="Gene3D" id="3.40.50.2000">
    <property type="entry name" value="Glycogen Phosphorylase B"/>
    <property type="match status" value="2"/>
</dbReference>
<dbReference type="Pfam" id="PF13439">
    <property type="entry name" value="Glyco_transf_4"/>
    <property type="match status" value="1"/>
</dbReference>
<dbReference type="GO" id="GO:0016757">
    <property type="term" value="F:glycosyltransferase activity"/>
    <property type="evidence" value="ECO:0007669"/>
    <property type="project" value="InterPro"/>
</dbReference>
<dbReference type="Pfam" id="PF00534">
    <property type="entry name" value="Glycos_transf_1"/>
    <property type="match status" value="1"/>
</dbReference>
<dbReference type="InterPro" id="IPR028098">
    <property type="entry name" value="Glyco_trans_4-like_N"/>
</dbReference>
<dbReference type="SUPFAM" id="SSF53756">
    <property type="entry name" value="UDP-Glycosyltransferase/glycogen phosphorylase"/>
    <property type="match status" value="1"/>
</dbReference>
<name>A0A844Y0I0_9SPHN</name>
<sequence>MKIVLLNSLYPPSTVGGAERSVEVLAKGLTEAGCNITVICLTDGDDISEVKDDVKIHRLAHGNIYWPYDGIRRGSGSRLRWHVHDGMKFVNQSTIADIFQRISPDVVHTNNLTGFGSQVIPLAKSQGLPVVHTLRDFGIMCSRSSVFKDLRDCPSRCLSCRILTSRKVASASEVDLVVGNSSYMVERHRELGVFRDVPSRVIYNAVPGILDNRPVASPAPGDPAYHLGFAGAIKPEKGIEVLLRALRSLGRSDWKLSIAGNGDQEYIRGLKSTYSDLPIEWLGFVPVDPFLDSIDMMVIPSIWPEPMPRTLIEAMAHRLPAVVSDAGGSPEVAAMYPGAQVYPRQDADALAEILSAAISQRPPRQNVDTGILETFSVNRLVENYLSAYREAIALWRGKA</sequence>
<dbReference type="EMBL" id="WTYF01000004">
    <property type="protein sequence ID" value="MXO50658.1"/>
    <property type="molecule type" value="Genomic_DNA"/>
</dbReference>
<dbReference type="InterPro" id="IPR050194">
    <property type="entry name" value="Glycosyltransferase_grp1"/>
</dbReference>
<comment type="caution">
    <text evidence="3">The sequence shown here is derived from an EMBL/GenBank/DDBJ whole genome shotgun (WGS) entry which is preliminary data.</text>
</comment>
<dbReference type="RefSeq" id="WP_160607236.1">
    <property type="nucleotide sequence ID" value="NZ_WTYF01000004.1"/>
</dbReference>
<dbReference type="InterPro" id="IPR001296">
    <property type="entry name" value="Glyco_trans_1"/>
</dbReference>
<proteinExistence type="predicted"/>
<keyword evidence="3" id="KW-0808">Transferase</keyword>
<gene>
    <name evidence="3" type="ORF">GRI42_04990</name>
</gene>
<evidence type="ECO:0000313" key="3">
    <source>
        <dbReference type="EMBL" id="MXO50658.1"/>
    </source>
</evidence>
<evidence type="ECO:0000259" key="1">
    <source>
        <dbReference type="Pfam" id="PF00534"/>
    </source>
</evidence>
<accession>A0A844Y0I0</accession>
<evidence type="ECO:0000313" key="4">
    <source>
        <dbReference type="Proteomes" id="UP000444185"/>
    </source>
</evidence>
<dbReference type="OrthoDB" id="9807414at2"/>
<dbReference type="PANTHER" id="PTHR45947:SF13">
    <property type="entry name" value="TRANSFERASE"/>
    <property type="match status" value="1"/>
</dbReference>
<protein>
    <submittedName>
        <fullName evidence="3">Glycosyltransferase</fullName>
    </submittedName>
</protein>
<dbReference type="PANTHER" id="PTHR45947">
    <property type="entry name" value="SULFOQUINOVOSYL TRANSFERASE SQD2"/>
    <property type="match status" value="1"/>
</dbReference>
<dbReference type="CDD" id="cd03823">
    <property type="entry name" value="GT4_ExpE7-like"/>
    <property type="match status" value="1"/>
</dbReference>
<dbReference type="Proteomes" id="UP000444185">
    <property type="component" value="Unassembled WGS sequence"/>
</dbReference>
<organism evidence="3 4">
    <name type="scientific">Qipengyuania gaetbuli</name>
    <dbReference type="NCBI Taxonomy" id="266952"/>
    <lineage>
        <taxon>Bacteria</taxon>
        <taxon>Pseudomonadati</taxon>
        <taxon>Pseudomonadota</taxon>
        <taxon>Alphaproteobacteria</taxon>
        <taxon>Sphingomonadales</taxon>
        <taxon>Erythrobacteraceae</taxon>
        <taxon>Qipengyuania</taxon>
    </lineage>
</organism>
<evidence type="ECO:0000259" key="2">
    <source>
        <dbReference type="Pfam" id="PF13439"/>
    </source>
</evidence>
<keyword evidence="4" id="KW-1185">Reference proteome</keyword>
<feature type="domain" description="Glycosyltransferase subfamily 4-like N-terminal" evidence="2">
    <location>
        <begin position="15"/>
        <end position="206"/>
    </location>
</feature>
<reference evidence="3 4" key="1">
    <citation type="submission" date="2019-12" db="EMBL/GenBank/DDBJ databases">
        <title>Genomic-based taxomic classification of the family Erythrobacteraceae.</title>
        <authorList>
            <person name="Xu L."/>
        </authorList>
    </citation>
    <scope>NUCLEOTIDE SEQUENCE [LARGE SCALE GENOMIC DNA]</scope>
    <source>
        <strain evidence="3 4">DSM 16225</strain>
    </source>
</reference>